<sequence>MIHRAEFDQLVRDALANLYDFATLETHPLAALLSKPQGQFESRADRLREHLLHAIERMQPPSRERSASSVEWRPYLILHGRYVEGISLRELQVRLGLSERQLRREHSRALQAIATFLWDQALLEPMLPQAPAGEKIGDQQWGNNITAFQPTLEPLDPVEVIQSVARTLQRRLQSEGTELHLILPQALPLVLADRVIFRQILFSLLDWALDVRSEGTITISAEVHLDHVSLKVQFRIDDRLASTDELENDPLKAARYWAQRLDATLQQTLDREAGFARLVLALPRADQLIVLVVDDQEPAVRMFRRFLSHTNLRVVGVQEGSKVLHLARQLHPQAITLDVMMPTIDGWEILQALQADPETRHIPVIICSVWDEPELASSLGAAAFLKKPITQKDLLDALARLGLVGIPAGSSREDFPGQK</sequence>
<dbReference type="eggNOG" id="COG2205">
    <property type="taxonomic scope" value="Bacteria"/>
</dbReference>
<dbReference type="PANTHER" id="PTHR44591:SF3">
    <property type="entry name" value="RESPONSE REGULATORY DOMAIN-CONTAINING PROTEIN"/>
    <property type="match status" value="1"/>
</dbReference>
<dbReference type="KEGG" id="cap:CLDAP_28170"/>
<dbReference type="Proteomes" id="UP000007880">
    <property type="component" value="Chromosome"/>
</dbReference>
<protein>
    <submittedName>
        <fullName evidence="4">Putative two-component hybrid sensor and regulator</fullName>
    </submittedName>
</protein>
<evidence type="ECO:0000259" key="3">
    <source>
        <dbReference type="PROSITE" id="PS50110"/>
    </source>
</evidence>
<dbReference type="EMBL" id="AP012337">
    <property type="protein sequence ID" value="BAM00857.1"/>
    <property type="molecule type" value="Genomic_DNA"/>
</dbReference>
<keyword evidence="1 2" id="KW-0597">Phosphoprotein</keyword>
<gene>
    <name evidence="4" type="ordered locus">CLDAP_28170</name>
</gene>
<dbReference type="InterPro" id="IPR036890">
    <property type="entry name" value="HATPase_C_sf"/>
</dbReference>
<dbReference type="Gene3D" id="3.30.565.10">
    <property type="entry name" value="Histidine kinase-like ATPase, C-terminal domain"/>
    <property type="match status" value="1"/>
</dbReference>
<proteinExistence type="predicted"/>
<evidence type="ECO:0000256" key="1">
    <source>
        <dbReference type="ARBA" id="ARBA00022553"/>
    </source>
</evidence>
<evidence type="ECO:0000313" key="4">
    <source>
        <dbReference type="EMBL" id="BAM00857.1"/>
    </source>
</evidence>
<reference evidence="4 5" key="1">
    <citation type="submission" date="2012-02" db="EMBL/GenBank/DDBJ databases">
        <title>Complete genome sequence of Caldilinea aerophila DSM 14535 (= NBRC 102666).</title>
        <authorList>
            <person name="Oguchi A."/>
            <person name="Hosoyama A."/>
            <person name="Sekine M."/>
            <person name="Fukai R."/>
            <person name="Kato Y."/>
            <person name="Nakamura S."/>
            <person name="Hanada S."/>
            <person name="Yamazaki S."/>
            <person name="Fujita N."/>
        </authorList>
    </citation>
    <scope>NUCLEOTIDE SEQUENCE [LARGE SCALE GENOMIC DNA]</scope>
    <source>
        <strain evidence="5">DSM 14535 / JCM 11387 / NBRC 104270 / STL-6-O1</strain>
    </source>
</reference>
<name>I0I6G9_CALAS</name>
<dbReference type="Gene3D" id="3.40.50.2300">
    <property type="match status" value="1"/>
</dbReference>
<organism evidence="4 5">
    <name type="scientific">Caldilinea aerophila (strain DSM 14535 / JCM 11387 / NBRC 104270 / STL-6-O1)</name>
    <dbReference type="NCBI Taxonomy" id="926550"/>
    <lineage>
        <taxon>Bacteria</taxon>
        <taxon>Bacillati</taxon>
        <taxon>Chloroflexota</taxon>
        <taxon>Caldilineae</taxon>
        <taxon>Caldilineales</taxon>
        <taxon>Caldilineaceae</taxon>
        <taxon>Caldilinea</taxon>
    </lineage>
</organism>
<dbReference type="GO" id="GO:0000160">
    <property type="term" value="P:phosphorelay signal transduction system"/>
    <property type="evidence" value="ECO:0007669"/>
    <property type="project" value="InterPro"/>
</dbReference>
<dbReference type="InterPro" id="IPR011006">
    <property type="entry name" value="CheY-like_superfamily"/>
</dbReference>
<dbReference type="SUPFAM" id="SSF55874">
    <property type="entry name" value="ATPase domain of HSP90 chaperone/DNA topoisomerase II/histidine kinase"/>
    <property type="match status" value="1"/>
</dbReference>
<dbReference type="HOGENOM" id="CLU_655040_0_0_0"/>
<dbReference type="Pfam" id="PF00072">
    <property type="entry name" value="Response_reg"/>
    <property type="match status" value="1"/>
</dbReference>
<feature type="modified residue" description="4-aspartylphosphate" evidence="2">
    <location>
        <position position="338"/>
    </location>
</feature>
<dbReference type="AlphaFoldDB" id="I0I6G9"/>
<evidence type="ECO:0000313" key="5">
    <source>
        <dbReference type="Proteomes" id="UP000007880"/>
    </source>
</evidence>
<accession>I0I6G9</accession>
<dbReference type="InterPro" id="IPR050595">
    <property type="entry name" value="Bact_response_regulator"/>
</dbReference>
<dbReference type="InterPro" id="IPR001789">
    <property type="entry name" value="Sig_transdc_resp-reg_receiver"/>
</dbReference>
<dbReference type="SUPFAM" id="SSF52172">
    <property type="entry name" value="CheY-like"/>
    <property type="match status" value="1"/>
</dbReference>
<dbReference type="STRING" id="926550.CLDAP_28170"/>
<dbReference type="PROSITE" id="PS50110">
    <property type="entry name" value="RESPONSE_REGULATORY"/>
    <property type="match status" value="1"/>
</dbReference>
<dbReference type="RefSeq" id="WP_014434086.1">
    <property type="nucleotide sequence ID" value="NC_017079.1"/>
</dbReference>
<dbReference type="eggNOG" id="COG0784">
    <property type="taxonomic scope" value="Bacteria"/>
</dbReference>
<dbReference type="PANTHER" id="PTHR44591">
    <property type="entry name" value="STRESS RESPONSE REGULATOR PROTEIN 1"/>
    <property type="match status" value="1"/>
</dbReference>
<evidence type="ECO:0000256" key="2">
    <source>
        <dbReference type="PROSITE-ProRule" id="PRU00169"/>
    </source>
</evidence>
<dbReference type="SMART" id="SM00448">
    <property type="entry name" value="REC"/>
    <property type="match status" value="1"/>
</dbReference>
<dbReference type="OrthoDB" id="157773at2"/>
<keyword evidence="5" id="KW-1185">Reference proteome</keyword>
<feature type="domain" description="Response regulatory" evidence="3">
    <location>
        <begin position="289"/>
        <end position="402"/>
    </location>
</feature>